<gene>
    <name evidence="2" type="ORF">GFH48_38360</name>
</gene>
<dbReference type="Gene3D" id="3.10.450.50">
    <property type="match status" value="1"/>
</dbReference>
<dbReference type="AlphaFoldDB" id="A0A5Q0LPQ4"/>
<keyword evidence="3" id="KW-1185">Reference proteome</keyword>
<protein>
    <submittedName>
        <fullName evidence="2">Nuclear transport factor 2 family protein</fullName>
    </submittedName>
</protein>
<name>A0A5Q0LPQ4_9ACTN</name>
<feature type="domain" description="SnoaL-like" evidence="1">
    <location>
        <begin position="23"/>
        <end position="109"/>
    </location>
</feature>
<evidence type="ECO:0000313" key="2">
    <source>
        <dbReference type="EMBL" id="QFZ78377.1"/>
    </source>
</evidence>
<dbReference type="Pfam" id="PF12680">
    <property type="entry name" value="SnoaL_2"/>
    <property type="match status" value="1"/>
</dbReference>
<dbReference type="KEGG" id="sfy:GFH48_38360"/>
<dbReference type="Proteomes" id="UP000326179">
    <property type="component" value="Chromosome"/>
</dbReference>
<dbReference type="InterPro" id="IPR032710">
    <property type="entry name" value="NTF2-like_dom_sf"/>
</dbReference>
<organism evidence="2 3">
    <name type="scientific">Streptomyces fagopyri</name>
    <dbReference type="NCBI Taxonomy" id="2662397"/>
    <lineage>
        <taxon>Bacteria</taxon>
        <taxon>Bacillati</taxon>
        <taxon>Actinomycetota</taxon>
        <taxon>Actinomycetes</taxon>
        <taxon>Kitasatosporales</taxon>
        <taxon>Streptomycetaceae</taxon>
        <taxon>Streptomyces</taxon>
    </lineage>
</organism>
<accession>A0A5Q0LPQ4</accession>
<dbReference type="InterPro" id="IPR037401">
    <property type="entry name" value="SnoaL-like"/>
</dbReference>
<evidence type="ECO:0000259" key="1">
    <source>
        <dbReference type="Pfam" id="PF12680"/>
    </source>
</evidence>
<proteinExistence type="predicted"/>
<evidence type="ECO:0000313" key="3">
    <source>
        <dbReference type="Proteomes" id="UP000326179"/>
    </source>
</evidence>
<dbReference type="SUPFAM" id="SSF54427">
    <property type="entry name" value="NTF2-like"/>
    <property type="match status" value="1"/>
</dbReference>
<dbReference type="RefSeq" id="WP_153292552.1">
    <property type="nucleotide sequence ID" value="NZ_CP045643.1"/>
</dbReference>
<dbReference type="EMBL" id="CP045643">
    <property type="protein sequence ID" value="QFZ78377.1"/>
    <property type="molecule type" value="Genomic_DNA"/>
</dbReference>
<sequence length="130" mass="14749">MTRTGIKAALTDLLLNEDITLTEAAERHFTPDYRQRTDGEWADRSQFLDHIAHLRTHLAAGEIEVHEELYDGDKYADRHTCHLTKKDGTTVSMEVYVFAAIAPDGRFQRIEETTLMTEGTDADRNLGSAR</sequence>
<reference evidence="2 3" key="1">
    <citation type="submission" date="2019-10" db="EMBL/GenBank/DDBJ databases">
        <title>A novel species.</title>
        <authorList>
            <person name="Gao J."/>
        </authorList>
    </citation>
    <scope>NUCLEOTIDE SEQUENCE [LARGE SCALE GENOMIC DNA]</scope>
    <source>
        <strain evidence="2 3">QMT-28</strain>
    </source>
</reference>